<dbReference type="GO" id="GO:0009055">
    <property type="term" value="F:electron transfer activity"/>
    <property type="evidence" value="ECO:0007669"/>
    <property type="project" value="InterPro"/>
</dbReference>
<reference evidence="6" key="2">
    <citation type="submission" date="2021-04" db="EMBL/GenBank/DDBJ databases">
        <authorList>
            <person name="Gilroy R."/>
        </authorList>
    </citation>
    <scope>NUCLEOTIDE SEQUENCE</scope>
    <source>
        <strain evidence="6">14324</strain>
    </source>
</reference>
<name>A0A9D2IT00_9FIRM</name>
<keyword evidence="1 3" id="KW-0479">Metal-binding</keyword>
<organism evidence="6 7">
    <name type="scientific">Candidatus Blautia faecigallinarum</name>
    <dbReference type="NCBI Taxonomy" id="2838488"/>
    <lineage>
        <taxon>Bacteria</taxon>
        <taxon>Bacillati</taxon>
        <taxon>Bacillota</taxon>
        <taxon>Clostridia</taxon>
        <taxon>Lachnospirales</taxon>
        <taxon>Lachnospiraceae</taxon>
        <taxon>Blautia</taxon>
    </lineage>
</organism>
<dbReference type="PANTHER" id="PTHR43649">
    <property type="entry name" value="ARABINOSE-BINDING PROTEIN-RELATED"/>
    <property type="match status" value="1"/>
</dbReference>
<dbReference type="AlphaFoldDB" id="A0A9D2IT00"/>
<feature type="chain" id="PRO_5039000705" evidence="4">
    <location>
        <begin position="27"/>
        <end position="488"/>
    </location>
</feature>
<dbReference type="InterPro" id="IPR009056">
    <property type="entry name" value="Cyt_c-like_dom"/>
</dbReference>
<dbReference type="InterPro" id="IPR050490">
    <property type="entry name" value="Bact_solute-bd_prot1"/>
</dbReference>
<keyword evidence="2 3" id="KW-0408">Iron</keyword>
<dbReference type="PANTHER" id="PTHR43649:SF17">
    <property type="entry name" value="ABC TRANSPORTER SOLUTE BINDING PROTEIN-SUGAR TRANSPORT"/>
    <property type="match status" value="1"/>
</dbReference>
<dbReference type="SUPFAM" id="SSF53850">
    <property type="entry name" value="Periplasmic binding protein-like II"/>
    <property type="match status" value="1"/>
</dbReference>
<evidence type="ECO:0000313" key="7">
    <source>
        <dbReference type="Proteomes" id="UP000824041"/>
    </source>
</evidence>
<gene>
    <name evidence="6" type="ORF">IAA21_04915</name>
</gene>
<keyword evidence="4" id="KW-0732">Signal</keyword>
<dbReference type="Proteomes" id="UP000824041">
    <property type="component" value="Unassembled WGS sequence"/>
</dbReference>
<dbReference type="InterPro" id="IPR006059">
    <property type="entry name" value="SBP"/>
</dbReference>
<evidence type="ECO:0000256" key="3">
    <source>
        <dbReference type="PROSITE-ProRule" id="PRU00433"/>
    </source>
</evidence>
<feature type="domain" description="Cytochrome c" evidence="5">
    <location>
        <begin position="264"/>
        <end position="354"/>
    </location>
</feature>
<protein>
    <submittedName>
        <fullName evidence="6">Extracellular solute-binding protein</fullName>
    </submittedName>
</protein>
<dbReference type="Pfam" id="PF01547">
    <property type="entry name" value="SBP_bac_1"/>
    <property type="match status" value="1"/>
</dbReference>
<evidence type="ECO:0000259" key="5">
    <source>
        <dbReference type="PROSITE" id="PS51007"/>
    </source>
</evidence>
<proteinExistence type="predicted"/>
<evidence type="ECO:0000313" key="6">
    <source>
        <dbReference type="EMBL" id="HIZ22126.1"/>
    </source>
</evidence>
<evidence type="ECO:0000256" key="2">
    <source>
        <dbReference type="ARBA" id="ARBA00023004"/>
    </source>
</evidence>
<dbReference type="Pfam" id="PF12010">
    <property type="entry name" value="DUF3502"/>
    <property type="match status" value="1"/>
</dbReference>
<sequence>MKKRVLAAALTAAMAAGSLAPATVSAADDMVTLSLWIPTLATYQDDAVAEVETAANEYLADKYGLQVELEYVEIGNFDQASNLAMTTDEVDVTCVLAQTRMLRTFVDNGQLLDITDYFENASDELKTIFTEEEIKSSTVDGRMYGLARKYQYGADARGLLNKEMADEMGIDAKSITSLDQLEEVLYEAHEKFPDVYTVVPQSSSDMTWGWTLIADKQIGLTNYAYADWGSTELKSLFETEGFKEFCSYTNKWYNDGLVMPDALSNTMEGSTMVSAGSGFCAICHGDIEALDALYPNTVETGVLSPGRAASSDIGNLQYGISANSAHPDEAFTLLSALYTDSELATLLAYGIEGEHYVINEDGRADYPEGMTAENEPYGGFSATAPYPNYLILPTKESANYENAKESVDEWDANVETSPAFGFQYDTSDKTDFVTAYANLEEKYENALLTGSIALDDVLPQIQSELESIGFYDVLEDTQAALDEYLASK</sequence>
<dbReference type="GO" id="GO:0046872">
    <property type="term" value="F:metal ion binding"/>
    <property type="evidence" value="ECO:0007669"/>
    <property type="project" value="UniProtKB-KW"/>
</dbReference>
<keyword evidence="3" id="KW-0349">Heme</keyword>
<dbReference type="EMBL" id="DXBU01000067">
    <property type="protein sequence ID" value="HIZ22126.1"/>
    <property type="molecule type" value="Genomic_DNA"/>
</dbReference>
<comment type="caution">
    <text evidence="6">The sequence shown here is derived from an EMBL/GenBank/DDBJ whole genome shotgun (WGS) entry which is preliminary data.</text>
</comment>
<reference evidence="6" key="1">
    <citation type="journal article" date="2021" name="PeerJ">
        <title>Extensive microbial diversity within the chicken gut microbiome revealed by metagenomics and culture.</title>
        <authorList>
            <person name="Gilroy R."/>
            <person name="Ravi A."/>
            <person name="Getino M."/>
            <person name="Pursley I."/>
            <person name="Horton D.L."/>
            <person name="Alikhan N.F."/>
            <person name="Baker D."/>
            <person name="Gharbi K."/>
            <person name="Hall N."/>
            <person name="Watson M."/>
            <person name="Adriaenssens E.M."/>
            <person name="Foster-Nyarko E."/>
            <person name="Jarju S."/>
            <person name="Secka A."/>
            <person name="Antonio M."/>
            <person name="Oren A."/>
            <person name="Chaudhuri R.R."/>
            <person name="La Ragione R."/>
            <person name="Hildebrand F."/>
            <person name="Pallen M.J."/>
        </authorList>
    </citation>
    <scope>NUCLEOTIDE SEQUENCE</scope>
    <source>
        <strain evidence="6">14324</strain>
    </source>
</reference>
<feature type="signal peptide" evidence="4">
    <location>
        <begin position="1"/>
        <end position="26"/>
    </location>
</feature>
<dbReference type="InterPro" id="IPR022627">
    <property type="entry name" value="DUF3502"/>
</dbReference>
<dbReference type="Gene3D" id="3.40.190.10">
    <property type="entry name" value="Periplasmic binding protein-like II"/>
    <property type="match status" value="2"/>
</dbReference>
<accession>A0A9D2IT00</accession>
<dbReference type="GO" id="GO:0020037">
    <property type="term" value="F:heme binding"/>
    <property type="evidence" value="ECO:0007669"/>
    <property type="project" value="InterPro"/>
</dbReference>
<evidence type="ECO:0000256" key="4">
    <source>
        <dbReference type="SAM" id="SignalP"/>
    </source>
</evidence>
<evidence type="ECO:0000256" key="1">
    <source>
        <dbReference type="ARBA" id="ARBA00022723"/>
    </source>
</evidence>
<dbReference type="PROSITE" id="PS51007">
    <property type="entry name" value="CYTC"/>
    <property type="match status" value="1"/>
</dbReference>